<protein>
    <submittedName>
        <fullName evidence="1">Uncharacterized protein</fullName>
    </submittedName>
</protein>
<dbReference type="AlphaFoldDB" id="A0A9P9YC10"/>
<dbReference type="EMBL" id="JAMKOV010000080">
    <property type="protein sequence ID" value="KAI8034135.1"/>
    <property type="molecule type" value="Genomic_DNA"/>
</dbReference>
<dbReference type="Proteomes" id="UP001059596">
    <property type="component" value="Unassembled WGS sequence"/>
</dbReference>
<sequence length="91" mass="10390">HTKCCSESRRLCARAYGYFSVTYYLTIFRRTRVSASRLIQTLIYCLQIGSVGLRPNGAFKIIDSSKNLLQLQIYSSLKEQQLGQTTTIISF</sequence>
<evidence type="ECO:0000313" key="2">
    <source>
        <dbReference type="Proteomes" id="UP001059596"/>
    </source>
</evidence>
<comment type="caution">
    <text evidence="1">The sequence shown here is derived from an EMBL/GenBank/DDBJ whole genome shotgun (WGS) entry which is preliminary data.</text>
</comment>
<name>A0A9P9YC10_9MUSC</name>
<keyword evidence="2" id="KW-1185">Reference proteome</keyword>
<proteinExistence type="predicted"/>
<evidence type="ECO:0000313" key="1">
    <source>
        <dbReference type="EMBL" id="KAI8034135.1"/>
    </source>
</evidence>
<feature type="non-terminal residue" evidence="1">
    <location>
        <position position="1"/>
    </location>
</feature>
<organism evidence="1 2">
    <name type="scientific">Drosophila gunungcola</name>
    <name type="common">fruit fly</name>
    <dbReference type="NCBI Taxonomy" id="103775"/>
    <lineage>
        <taxon>Eukaryota</taxon>
        <taxon>Metazoa</taxon>
        <taxon>Ecdysozoa</taxon>
        <taxon>Arthropoda</taxon>
        <taxon>Hexapoda</taxon>
        <taxon>Insecta</taxon>
        <taxon>Pterygota</taxon>
        <taxon>Neoptera</taxon>
        <taxon>Endopterygota</taxon>
        <taxon>Diptera</taxon>
        <taxon>Brachycera</taxon>
        <taxon>Muscomorpha</taxon>
        <taxon>Ephydroidea</taxon>
        <taxon>Drosophilidae</taxon>
        <taxon>Drosophila</taxon>
        <taxon>Sophophora</taxon>
    </lineage>
</organism>
<accession>A0A9P9YC10</accession>
<reference evidence="1" key="1">
    <citation type="journal article" date="2023" name="Genome Biol. Evol.">
        <title>Long-read-based Genome Assembly of Drosophila gunungcola Reveals Fewer Chemosensory Genes in Flower-breeding Species.</title>
        <authorList>
            <person name="Negi A."/>
            <person name="Liao B.Y."/>
            <person name="Yeh S.D."/>
        </authorList>
    </citation>
    <scope>NUCLEOTIDE SEQUENCE</scope>
    <source>
        <strain evidence="1">Sukarami</strain>
    </source>
</reference>
<gene>
    <name evidence="1" type="ORF">M5D96_013097</name>
</gene>